<dbReference type="EC" id="1.15.1.1" evidence="2 6"/>
<comment type="similarity">
    <text evidence="1 6">Belongs to the iron/manganese superoxide dismutase family.</text>
</comment>
<accession>A0A2R6BAN8</accession>
<feature type="binding site" evidence="5">
    <location>
        <position position="171"/>
    </location>
    <ligand>
        <name>Mn(2+)</name>
        <dbReference type="ChEBI" id="CHEBI:29035"/>
    </ligand>
</feature>
<dbReference type="FunFam" id="3.55.40.20:FF:000004">
    <property type="entry name" value="Superoxide dismutase [Fe]"/>
    <property type="match status" value="1"/>
</dbReference>
<protein>
    <recommendedName>
        <fullName evidence="2 6">Superoxide dismutase</fullName>
        <ecNumber evidence="2 6">1.15.1.1</ecNumber>
    </recommendedName>
</protein>
<dbReference type="PANTHER" id="PTHR11404:SF6">
    <property type="entry name" value="SUPEROXIDE DISMUTASE [MN], MITOCHONDRIAL"/>
    <property type="match status" value="1"/>
</dbReference>
<name>A0A2R6BAN8_9ARCH</name>
<gene>
    <name evidence="9" type="ORF">B9Q06_05015</name>
</gene>
<dbReference type="Pfam" id="PF00081">
    <property type="entry name" value="Sod_Fe_N"/>
    <property type="match status" value="1"/>
</dbReference>
<dbReference type="GO" id="GO:0046872">
    <property type="term" value="F:metal ion binding"/>
    <property type="evidence" value="ECO:0007669"/>
    <property type="project" value="UniProtKB-KW"/>
</dbReference>
<evidence type="ECO:0000256" key="2">
    <source>
        <dbReference type="ARBA" id="ARBA00012682"/>
    </source>
</evidence>
<dbReference type="PIRSF" id="PIRSF000349">
    <property type="entry name" value="SODismutase"/>
    <property type="match status" value="1"/>
</dbReference>
<comment type="catalytic activity">
    <reaction evidence="6">
        <text>2 superoxide + 2 H(+) = H2O2 + O2</text>
        <dbReference type="Rhea" id="RHEA:20696"/>
        <dbReference type="ChEBI" id="CHEBI:15378"/>
        <dbReference type="ChEBI" id="CHEBI:15379"/>
        <dbReference type="ChEBI" id="CHEBI:16240"/>
        <dbReference type="ChEBI" id="CHEBI:18421"/>
        <dbReference type="EC" id="1.15.1.1"/>
    </reaction>
</comment>
<keyword evidence="3 5" id="KW-0479">Metal-binding</keyword>
<evidence type="ECO:0000259" key="8">
    <source>
        <dbReference type="Pfam" id="PF02777"/>
    </source>
</evidence>
<evidence type="ECO:0000256" key="3">
    <source>
        <dbReference type="ARBA" id="ARBA00022723"/>
    </source>
</evidence>
<dbReference type="SUPFAM" id="SSF54719">
    <property type="entry name" value="Fe,Mn superoxide dismutase (SOD), C-terminal domain"/>
    <property type="match status" value="1"/>
</dbReference>
<dbReference type="InterPro" id="IPR001189">
    <property type="entry name" value="Mn/Fe_SOD"/>
</dbReference>
<feature type="domain" description="Manganese/iron superoxide dismutase N-terminal" evidence="7">
    <location>
        <begin position="10"/>
        <end position="91"/>
    </location>
</feature>
<dbReference type="InterPro" id="IPR019832">
    <property type="entry name" value="Mn/Fe_SOD_C"/>
</dbReference>
<dbReference type="InterPro" id="IPR036314">
    <property type="entry name" value="SOD_C_sf"/>
</dbReference>
<dbReference type="InterPro" id="IPR036324">
    <property type="entry name" value="Mn/Fe_SOD_N_sf"/>
</dbReference>
<dbReference type="AlphaFoldDB" id="A0A2R6BAN8"/>
<dbReference type="PROSITE" id="PS00088">
    <property type="entry name" value="SOD_MN"/>
    <property type="match status" value="1"/>
</dbReference>
<feature type="binding site" evidence="5">
    <location>
        <position position="84"/>
    </location>
    <ligand>
        <name>Mn(2+)</name>
        <dbReference type="ChEBI" id="CHEBI:29035"/>
    </ligand>
</feature>
<dbReference type="GO" id="GO:0004784">
    <property type="term" value="F:superoxide dismutase activity"/>
    <property type="evidence" value="ECO:0007669"/>
    <property type="project" value="UniProtKB-EC"/>
</dbReference>
<comment type="caution">
    <text evidence="9">The sequence shown here is derived from an EMBL/GenBank/DDBJ whole genome shotgun (WGS) entry which is preliminary data.</text>
</comment>
<dbReference type="EMBL" id="NEXH01000007">
    <property type="protein sequence ID" value="PSN95730.1"/>
    <property type="molecule type" value="Genomic_DNA"/>
</dbReference>
<dbReference type="Proteomes" id="UP000241284">
    <property type="component" value="Unassembled WGS sequence"/>
</dbReference>
<comment type="function">
    <text evidence="6">Destroys radicals which are normally produced within the cells and which are toxic to biological systems.</text>
</comment>
<dbReference type="InterPro" id="IPR019831">
    <property type="entry name" value="Mn/Fe_SOD_N"/>
</dbReference>
<evidence type="ECO:0000256" key="4">
    <source>
        <dbReference type="ARBA" id="ARBA00023002"/>
    </source>
</evidence>
<proteinExistence type="inferred from homology"/>
<feature type="domain" description="Manganese/iron superoxide dismutase C-terminal" evidence="8">
    <location>
        <begin position="103"/>
        <end position="204"/>
    </location>
</feature>
<reference evidence="9 10" key="1">
    <citation type="submission" date="2017-04" db="EMBL/GenBank/DDBJ databases">
        <title>Novel microbial lineages endemic to geothermal iron-oxide mats fill important gaps in the evolutionary history of Archaea.</title>
        <authorList>
            <person name="Jay Z.J."/>
            <person name="Beam J.P."/>
            <person name="Dlakic M."/>
            <person name="Rusch D.B."/>
            <person name="Kozubal M.A."/>
            <person name="Inskeep W.P."/>
        </authorList>
    </citation>
    <scope>NUCLEOTIDE SEQUENCE [LARGE SCALE GENOMIC DNA]</scope>
    <source>
        <strain evidence="9">ECH_B_2</strain>
    </source>
</reference>
<dbReference type="Gene3D" id="3.55.40.20">
    <property type="entry name" value="Iron/manganese superoxide dismutase, C-terminal domain"/>
    <property type="match status" value="1"/>
</dbReference>
<organism evidence="9 10">
    <name type="scientific">Candidatus Marsarchaeota G2 archaeon ECH_B_2</name>
    <dbReference type="NCBI Taxonomy" id="1978160"/>
    <lineage>
        <taxon>Archaea</taxon>
        <taxon>Candidatus Marsarchaeota</taxon>
        <taxon>Candidatus Marsarchaeota group 2</taxon>
    </lineage>
</organism>
<sequence>MSTFKPELKKYELPPLPYNYDALEPYISKDIMDLHYNVHHKGYVNGANAAIDKIEKIFKGEVKDHDWAGVVRNFVFNSNGARLHNVFWQNLGSPGSKGGGKPGGKLGDLIDKQFGGFDKFKQVYTDVMRSLTGSGWTIMYYEKDLGRLVFTTVENHFINHIVDLPIVILLDQWEHAYYLQYKTNRNAYIDAWWNVVNWDDAEKRLQKHL</sequence>
<dbReference type="SUPFAM" id="SSF46609">
    <property type="entry name" value="Fe,Mn superoxide dismutase (SOD), N-terminal domain"/>
    <property type="match status" value="1"/>
</dbReference>
<evidence type="ECO:0000256" key="6">
    <source>
        <dbReference type="RuleBase" id="RU000414"/>
    </source>
</evidence>
<evidence type="ECO:0000256" key="5">
    <source>
        <dbReference type="PIRSR" id="PIRSR000349-1"/>
    </source>
</evidence>
<dbReference type="Pfam" id="PF02777">
    <property type="entry name" value="Sod_Fe_C"/>
    <property type="match status" value="1"/>
</dbReference>
<dbReference type="PRINTS" id="PR01703">
    <property type="entry name" value="MNSODISMTASE"/>
</dbReference>
<dbReference type="InterPro" id="IPR019833">
    <property type="entry name" value="Mn/Fe_SOD_BS"/>
</dbReference>
<dbReference type="InterPro" id="IPR050265">
    <property type="entry name" value="Fe/Mn_Superoxide_Dismutase"/>
</dbReference>
<evidence type="ECO:0000313" key="10">
    <source>
        <dbReference type="Proteomes" id="UP000241284"/>
    </source>
</evidence>
<evidence type="ECO:0000256" key="1">
    <source>
        <dbReference type="ARBA" id="ARBA00008714"/>
    </source>
</evidence>
<keyword evidence="4 6" id="KW-0560">Oxidoreductase</keyword>
<evidence type="ECO:0000313" key="9">
    <source>
        <dbReference type="EMBL" id="PSN95730.1"/>
    </source>
</evidence>
<feature type="binding site" evidence="5">
    <location>
        <position position="175"/>
    </location>
    <ligand>
        <name>Mn(2+)</name>
        <dbReference type="ChEBI" id="CHEBI:29035"/>
    </ligand>
</feature>
<evidence type="ECO:0000259" key="7">
    <source>
        <dbReference type="Pfam" id="PF00081"/>
    </source>
</evidence>
<dbReference type="Gene3D" id="1.10.287.990">
    <property type="entry name" value="Fe,Mn superoxide dismutase (SOD) domain"/>
    <property type="match status" value="1"/>
</dbReference>
<dbReference type="PANTHER" id="PTHR11404">
    <property type="entry name" value="SUPEROXIDE DISMUTASE 2"/>
    <property type="match status" value="1"/>
</dbReference>
<feature type="binding site" evidence="5">
    <location>
        <position position="35"/>
    </location>
    <ligand>
        <name>Mn(2+)</name>
        <dbReference type="ChEBI" id="CHEBI:29035"/>
    </ligand>
</feature>